<name>A0A3M8WC27_9ACTN</name>
<keyword evidence="2" id="KW-0812">Transmembrane</keyword>
<organism evidence="3 4">
    <name type="scientific">Streptomyces botrytidirepellens</name>
    <dbReference type="NCBI Taxonomy" id="2486417"/>
    <lineage>
        <taxon>Bacteria</taxon>
        <taxon>Bacillati</taxon>
        <taxon>Actinomycetota</taxon>
        <taxon>Actinomycetes</taxon>
        <taxon>Kitasatosporales</taxon>
        <taxon>Streptomycetaceae</taxon>
        <taxon>Streptomyces</taxon>
    </lineage>
</organism>
<dbReference type="SUPFAM" id="SSF81995">
    <property type="entry name" value="beta-sandwich domain of Sec23/24"/>
    <property type="match status" value="1"/>
</dbReference>
<sequence length="272" mass="28398">MSRTPDATCLVVMHSCYFMARIIRVPAVAAPSVTAVPERESPSSPGDFMSQNWQQPQQPGGYPQQQGGYPQQPAAPQPGYGYPQAQPQQPQPGAPQPQFAGGGFPPPAPQVGRQGNPLAAVGAAIVAALIGAVAYAFLLSSLADTDSNPPEVTKFAYAGVALGALVGFVVFKLGGRNVALWVVGAVLALAAVFLGELYGYAMIMNEAASNYVDKIGGAAANAANIPSANEIFFEHFGDLFDGWKEDADAITWIFMILSPVAAAGTAFRLSNR</sequence>
<dbReference type="AlphaFoldDB" id="A0A3M8WC27"/>
<keyword evidence="4" id="KW-1185">Reference proteome</keyword>
<reference evidence="3 4" key="1">
    <citation type="submission" date="2018-11" db="EMBL/GenBank/DDBJ databases">
        <title>The Potential of Streptomyces as Biocontrol Agents against the Tomato grey mould, Botrytis cinerea (Gray mold) Frontiers in Microbiology.</title>
        <authorList>
            <person name="Li D."/>
        </authorList>
    </citation>
    <scope>NUCLEOTIDE SEQUENCE [LARGE SCALE GENOMIC DNA]</scope>
    <source>
        <strain evidence="3 4">NEAU-LD23</strain>
    </source>
</reference>
<feature type="region of interest" description="Disordered" evidence="1">
    <location>
        <begin position="36"/>
        <end position="112"/>
    </location>
</feature>
<feature type="compositionally biased region" description="Low complexity" evidence="1">
    <location>
        <begin position="54"/>
        <end position="88"/>
    </location>
</feature>
<feature type="transmembrane region" description="Helical" evidence="2">
    <location>
        <begin position="155"/>
        <end position="171"/>
    </location>
</feature>
<accession>A0A3M8WC27</accession>
<feature type="transmembrane region" description="Helical" evidence="2">
    <location>
        <begin position="249"/>
        <end position="269"/>
    </location>
</feature>
<feature type="transmembrane region" description="Helical" evidence="2">
    <location>
        <begin position="118"/>
        <end position="143"/>
    </location>
</feature>
<comment type="caution">
    <text evidence="3">The sequence shown here is derived from an EMBL/GenBank/DDBJ whole genome shotgun (WGS) entry which is preliminary data.</text>
</comment>
<evidence type="ECO:0000256" key="2">
    <source>
        <dbReference type="SAM" id="Phobius"/>
    </source>
</evidence>
<gene>
    <name evidence="3" type="ORF">EEJ42_15485</name>
</gene>
<proteinExistence type="predicted"/>
<dbReference type="Proteomes" id="UP000275401">
    <property type="component" value="Unassembled WGS sequence"/>
</dbReference>
<dbReference type="EMBL" id="RIBZ01000201">
    <property type="protein sequence ID" value="RNG26281.1"/>
    <property type="molecule type" value="Genomic_DNA"/>
</dbReference>
<evidence type="ECO:0000313" key="3">
    <source>
        <dbReference type="EMBL" id="RNG26281.1"/>
    </source>
</evidence>
<keyword evidence="2" id="KW-1133">Transmembrane helix</keyword>
<feature type="transmembrane region" description="Helical" evidence="2">
    <location>
        <begin position="178"/>
        <end position="201"/>
    </location>
</feature>
<protein>
    <submittedName>
        <fullName evidence="3">Uncharacterized protein</fullName>
    </submittedName>
</protein>
<evidence type="ECO:0000256" key="1">
    <source>
        <dbReference type="SAM" id="MobiDB-lite"/>
    </source>
</evidence>
<evidence type="ECO:0000313" key="4">
    <source>
        <dbReference type="Proteomes" id="UP000275401"/>
    </source>
</evidence>
<keyword evidence="2" id="KW-0472">Membrane</keyword>